<feature type="transmembrane region" description="Helical" evidence="1">
    <location>
        <begin position="45"/>
        <end position="66"/>
    </location>
</feature>
<evidence type="ECO:0000259" key="2">
    <source>
        <dbReference type="Pfam" id="PF03703"/>
    </source>
</evidence>
<dbReference type="InterPro" id="IPR005182">
    <property type="entry name" value="YdbS-like_PH"/>
</dbReference>
<dbReference type="KEGG" id="seqo:SE1039_17710"/>
<gene>
    <name evidence="3" type="ORF">M4L89_14690</name>
</gene>
<evidence type="ECO:0000313" key="3">
    <source>
        <dbReference type="EMBL" id="MDG0847456.1"/>
    </source>
</evidence>
<organism evidence="3 4">
    <name type="scientific">Staphylococcus equorum</name>
    <dbReference type="NCBI Taxonomy" id="246432"/>
    <lineage>
        <taxon>Bacteria</taxon>
        <taxon>Bacillati</taxon>
        <taxon>Bacillota</taxon>
        <taxon>Bacilli</taxon>
        <taxon>Bacillales</taxon>
        <taxon>Staphylococcaceae</taxon>
        <taxon>Staphylococcus</taxon>
    </lineage>
</organism>
<proteinExistence type="predicted"/>
<dbReference type="RefSeq" id="WP_002507103.1">
    <property type="nucleotide sequence ID" value="NZ_CP013114.1"/>
</dbReference>
<dbReference type="Pfam" id="PF03703">
    <property type="entry name" value="bPH_2"/>
    <property type="match status" value="1"/>
</dbReference>
<reference evidence="3" key="1">
    <citation type="submission" date="2022-05" db="EMBL/GenBank/DDBJ databases">
        <title>Comparative genomics of Staphylococcus equorum isolates.</title>
        <authorList>
            <person name="Luelf R.H."/>
        </authorList>
    </citation>
    <scope>NUCLEOTIDE SEQUENCE</scope>
    <source>
        <strain evidence="3">TMW 2.2497</strain>
    </source>
</reference>
<evidence type="ECO:0000256" key="1">
    <source>
        <dbReference type="SAM" id="Phobius"/>
    </source>
</evidence>
<protein>
    <submittedName>
        <fullName evidence="3">PH domain-containing protein</fullName>
    </submittedName>
</protein>
<sequence length="159" mass="19236">MTNDQLFNRSPKQAMKYYYIIEGLEFIVSLIVSVILIFLWSHFNWWHFIVYLIVAFIVFDFMYLLVRPWIKFKYTYYRIKENYIEVKYDFFFKSKKIVKLERTQFIERQNNPILKKMGLSKTTLITAGHKVSFPLMSTDDANSFELLTLNYLRGADFDV</sequence>
<keyword evidence="1" id="KW-0472">Membrane</keyword>
<dbReference type="PANTHER" id="PTHR34473:SF2">
    <property type="entry name" value="UPF0699 TRANSMEMBRANE PROTEIN YDBT"/>
    <property type="match status" value="1"/>
</dbReference>
<name>A0A9X4L7M7_9STAP</name>
<dbReference type="AlphaFoldDB" id="A0A9X4L7M7"/>
<accession>A0A9X4L7M7</accession>
<dbReference type="EMBL" id="JAMBQA010000017">
    <property type="protein sequence ID" value="MDG0847456.1"/>
    <property type="molecule type" value="Genomic_DNA"/>
</dbReference>
<feature type="domain" description="YdbS-like PH" evidence="2">
    <location>
        <begin position="75"/>
        <end position="145"/>
    </location>
</feature>
<comment type="caution">
    <text evidence="3">The sequence shown here is derived from an EMBL/GenBank/DDBJ whole genome shotgun (WGS) entry which is preliminary data.</text>
</comment>
<evidence type="ECO:0000313" key="4">
    <source>
        <dbReference type="Proteomes" id="UP001152422"/>
    </source>
</evidence>
<keyword evidence="1" id="KW-1133">Transmembrane helix</keyword>
<keyword evidence="4" id="KW-1185">Reference proteome</keyword>
<keyword evidence="1" id="KW-0812">Transmembrane</keyword>
<feature type="transmembrane region" description="Helical" evidence="1">
    <location>
        <begin position="17"/>
        <end position="39"/>
    </location>
</feature>
<dbReference type="PANTHER" id="PTHR34473">
    <property type="entry name" value="UPF0699 TRANSMEMBRANE PROTEIN YDBS"/>
    <property type="match status" value="1"/>
</dbReference>
<dbReference type="Proteomes" id="UP001152422">
    <property type="component" value="Unassembled WGS sequence"/>
</dbReference>